<reference evidence="11" key="1">
    <citation type="submission" date="2022-04" db="EMBL/GenBank/DDBJ databases">
        <title>Paenibacillus mangrovi sp. nov., a novel endophytic bacterium isolated from bark of Kandelia candel.</title>
        <authorList>
            <person name="Tuo L."/>
        </authorList>
    </citation>
    <scope>NUCLEOTIDE SEQUENCE</scope>
    <source>
        <strain evidence="11">KQZ6P-2</strain>
    </source>
</reference>
<dbReference type="Gene3D" id="1.10.10.1320">
    <property type="entry name" value="Anti-sigma factor, zinc-finger domain"/>
    <property type="match status" value="1"/>
</dbReference>
<evidence type="ECO:0000256" key="9">
    <source>
        <dbReference type="SAM" id="Phobius"/>
    </source>
</evidence>
<keyword evidence="3" id="KW-1003">Cell membrane</keyword>
<evidence type="ECO:0000259" key="10">
    <source>
        <dbReference type="Pfam" id="PF10099"/>
    </source>
</evidence>
<dbReference type="GO" id="GO:0005886">
    <property type="term" value="C:plasma membrane"/>
    <property type="evidence" value="ECO:0007669"/>
    <property type="project" value="UniProtKB-SubCell"/>
</dbReference>
<comment type="subcellular location">
    <subcellularLocation>
        <location evidence="2">Cell membrane</location>
    </subcellularLocation>
    <subcellularLocation>
        <location evidence="1">Membrane</location>
        <topology evidence="1">Single-pass membrane protein</topology>
    </subcellularLocation>
</comment>
<feature type="transmembrane region" description="Helical" evidence="9">
    <location>
        <begin position="101"/>
        <end position="121"/>
    </location>
</feature>
<dbReference type="InterPro" id="IPR018764">
    <property type="entry name" value="RskA_C"/>
</dbReference>
<sequence length="252" mass="27545">MNEKSQSVCELYLDVLSGLCTEEERIAFERHLPGCEACQTEIAELQLVWEGISADMEYIEPPADLKQQVMKAAFTAEGKMAAQPAAETNRRISKPRWLRKVPAAALIGMFLLGTAFNYWLYRERVSITTASETQHVTPSQIKLAVPLQSQSPDDSNASGIACIIDNGKSKQFVVYVYGATPTSGDQAYQVWLIKNGKRSSAGTFRVATEGAGVGVMTMPLESDALAFDQIGITLEPDDKGDQPRGKKMFGSV</sequence>
<keyword evidence="6 9" id="KW-0472">Membrane</keyword>
<proteinExistence type="predicted"/>
<dbReference type="GO" id="GO:0016989">
    <property type="term" value="F:sigma factor antagonist activity"/>
    <property type="evidence" value="ECO:0007669"/>
    <property type="project" value="TreeGrafter"/>
</dbReference>
<organism evidence="11 12">
    <name type="scientific">Paenibacillus mangrovi</name>
    <dbReference type="NCBI Taxonomy" id="2931978"/>
    <lineage>
        <taxon>Bacteria</taxon>
        <taxon>Bacillati</taxon>
        <taxon>Bacillota</taxon>
        <taxon>Bacilli</taxon>
        <taxon>Bacillales</taxon>
        <taxon>Paenibacillaceae</taxon>
        <taxon>Paenibacillus</taxon>
    </lineage>
</organism>
<dbReference type="EMBL" id="JALIRP010000011">
    <property type="protein sequence ID" value="MCJ8014454.1"/>
    <property type="molecule type" value="Genomic_DNA"/>
</dbReference>
<evidence type="ECO:0000313" key="11">
    <source>
        <dbReference type="EMBL" id="MCJ8014454.1"/>
    </source>
</evidence>
<keyword evidence="12" id="KW-1185">Reference proteome</keyword>
<evidence type="ECO:0000256" key="2">
    <source>
        <dbReference type="ARBA" id="ARBA00004236"/>
    </source>
</evidence>
<dbReference type="RefSeq" id="WP_244729124.1">
    <property type="nucleotide sequence ID" value="NZ_JALIRP010000011.1"/>
</dbReference>
<evidence type="ECO:0000256" key="8">
    <source>
        <dbReference type="ARBA" id="ARBA00030803"/>
    </source>
</evidence>
<dbReference type="Pfam" id="PF10099">
    <property type="entry name" value="RskA_C"/>
    <property type="match status" value="1"/>
</dbReference>
<feature type="domain" description="Anti-sigma K factor RskA C-terminal" evidence="10">
    <location>
        <begin position="103"/>
        <end position="244"/>
    </location>
</feature>
<dbReference type="InterPro" id="IPR041916">
    <property type="entry name" value="Anti_sigma_zinc_sf"/>
</dbReference>
<gene>
    <name evidence="11" type="ORF">MUG84_22395</name>
</gene>
<dbReference type="PANTHER" id="PTHR37461:SF1">
    <property type="entry name" value="ANTI-SIGMA-K FACTOR RSKA"/>
    <property type="match status" value="1"/>
</dbReference>
<evidence type="ECO:0000256" key="6">
    <source>
        <dbReference type="ARBA" id="ARBA00023136"/>
    </source>
</evidence>
<evidence type="ECO:0000256" key="3">
    <source>
        <dbReference type="ARBA" id="ARBA00022475"/>
    </source>
</evidence>
<name>A0A9X1WSV0_9BACL</name>
<comment type="caution">
    <text evidence="11">The sequence shown here is derived from an EMBL/GenBank/DDBJ whole genome shotgun (WGS) entry which is preliminary data.</text>
</comment>
<keyword evidence="4 9" id="KW-0812">Transmembrane</keyword>
<dbReference type="InterPro" id="IPR051474">
    <property type="entry name" value="Anti-sigma-K/W_factor"/>
</dbReference>
<evidence type="ECO:0000256" key="5">
    <source>
        <dbReference type="ARBA" id="ARBA00022989"/>
    </source>
</evidence>
<dbReference type="AlphaFoldDB" id="A0A9X1WSV0"/>
<dbReference type="GO" id="GO:0006417">
    <property type="term" value="P:regulation of translation"/>
    <property type="evidence" value="ECO:0007669"/>
    <property type="project" value="TreeGrafter"/>
</dbReference>
<evidence type="ECO:0000256" key="1">
    <source>
        <dbReference type="ARBA" id="ARBA00004167"/>
    </source>
</evidence>
<evidence type="ECO:0000313" key="12">
    <source>
        <dbReference type="Proteomes" id="UP001139347"/>
    </source>
</evidence>
<dbReference type="PANTHER" id="PTHR37461">
    <property type="entry name" value="ANTI-SIGMA-K FACTOR RSKA"/>
    <property type="match status" value="1"/>
</dbReference>
<keyword evidence="5 9" id="KW-1133">Transmembrane helix</keyword>
<evidence type="ECO:0000256" key="7">
    <source>
        <dbReference type="ARBA" id="ARBA00029829"/>
    </source>
</evidence>
<evidence type="ECO:0000256" key="4">
    <source>
        <dbReference type="ARBA" id="ARBA00022692"/>
    </source>
</evidence>
<accession>A0A9X1WSV0</accession>
<protein>
    <recommendedName>
        <fullName evidence="8">Regulator of SigK</fullName>
    </recommendedName>
    <alternativeName>
        <fullName evidence="7">Sigma-K anti-sigma factor RskA</fullName>
    </alternativeName>
</protein>
<dbReference type="Proteomes" id="UP001139347">
    <property type="component" value="Unassembled WGS sequence"/>
</dbReference>